<sequence>MEPFFSDNKEKEEENQFIHAMELIGGSVLPVVLKALIELQVLDIIAEAGPGAQLSPSEILSRLPPSATLGSNPNAPEMLDRMLCFLVSHSILTCSVISSNQASPPAALVRPRRLYGLAPVAKYLVNNQDGCSLAPLLFFSQDKVFMDGWDGLKGAVLEGGIPFARVHGMQLFEYPGKDPRFNEVFNKAMLNVTTIIVKRILNSYKGFEQLQNLVDVAGGLGVTLHLITSKYPHIRAINFDLPHVIKHAPPYPGVEHVGGDMFESVPKGDAIFLKYILHDWSDDQCLKLLKNCHKALPDNGKVIVAEGILPVIPDRSDATKYICRMDVFIMAGLGGKERTQQEFMALAIGAGFSGIKFECYACNLWVMEFYK</sequence>
<reference evidence="1 2" key="1">
    <citation type="journal article" date="2021" name="Hortic Res">
        <title>High-quality reference genome and annotation aids understanding of berry development for evergreen blueberry (Vaccinium darrowii).</title>
        <authorList>
            <person name="Yu J."/>
            <person name="Hulse-Kemp A.M."/>
            <person name="Babiker E."/>
            <person name="Staton M."/>
        </authorList>
    </citation>
    <scope>NUCLEOTIDE SEQUENCE [LARGE SCALE GENOMIC DNA]</scope>
    <source>
        <strain evidence="2">cv. NJ 8807/NJ 8810</strain>
        <tissue evidence="1">Young leaf</tissue>
    </source>
</reference>
<proteinExistence type="predicted"/>
<protein>
    <submittedName>
        <fullName evidence="1">Uncharacterized protein</fullName>
    </submittedName>
</protein>
<keyword evidence="2" id="KW-1185">Reference proteome</keyword>
<comment type="caution">
    <text evidence="1">The sequence shown here is derived from an EMBL/GenBank/DDBJ whole genome shotgun (WGS) entry which is preliminary data.</text>
</comment>
<accession>A0ACB7XD85</accession>
<dbReference type="Proteomes" id="UP000828048">
    <property type="component" value="Chromosome 6"/>
</dbReference>
<evidence type="ECO:0000313" key="2">
    <source>
        <dbReference type="Proteomes" id="UP000828048"/>
    </source>
</evidence>
<organism evidence="1 2">
    <name type="scientific">Vaccinium darrowii</name>
    <dbReference type="NCBI Taxonomy" id="229202"/>
    <lineage>
        <taxon>Eukaryota</taxon>
        <taxon>Viridiplantae</taxon>
        <taxon>Streptophyta</taxon>
        <taxon>Embryophyta</taxon>
        <taxon>Tracheophyta</taxon>
        <taxon>Spermatophyta</taxon>
        <taxon>Magnoliopsida</taxon>
        <taxon>eudicotyledons</taxon>
        <taxon>Gunneridae</taxon>
        <taxon>Pentapetalae</taxon>
        <taxon>asterids</taxon>
        <taxon>Ericales</taxon>
        <taxon>Ericaceae</taxon>
        <taxon>Vaccinioideae</taxon>
        <taxon>Vaccinieae</taxon>
        <taxon>Vaccinium</taxon>
    </lineage>
</organism>
<gene>
    <name evidence="1" type="ORF">Vadar_029618</name>
</gene>
<evidence type="ECO:0000313" key="1">
    <source>
        <dbReference type="EMBL" id="KAH7838663.1"/>
    </source>
</evidence>
<dbReference type="EMBL" id="CM037156">
    <property type="protein sequence ID" value="KAH7838663.1"/>
    <property type="molecule type" value="Genomic_DNA"/>
</dbReference>
<name>A0ACB7XD85_9ERIC</name>